<organism evidence="1 2">
    <name type="scientific">Dufourea novaeangliae</name>
    <name type="common">Sweat bee</name>
    <dbReference type="NCBI Taxonomy" id="178035"/>
    <lineage>
        <taxon>Eukaryota</taxon>
        <taxon>Metazoa</taxon>
        <taxon>Ecdysozoa</taxon>
        <taxon>Arthropoda</taxon>
        <taxon>Hexapoda</taxon>
        <taxon>Insecta</taxon>
        <taxon>Pterygota</taxon>
        <taxon>Neoptera</taxon>
        <taxon>Endopterygota</taxon>
        <taxon>Hymenoptera</taxon>
        <taxon>Apocrita</taxon>
        <taxon>Aculeata</taxon>
        <taxon>Apoidea</taxon>
        <taxon>Anthophila</taxon>
        <taxon>Halictidae</taxon>
        <taxon>Rophitinae</taxon>
        <taxon>Dufourea</taxon>
    </lineage>
</organism>
<accession>A0A154PHD1</accession>
<sequence length="51" mass="6007">MRKVVQTFQLPEQQNHISTPEGGFHCHHIKCRIIIFVCSRFTNIDLGEIFH</sequence>
<keyword evidence="2" id="KW-1185">Reference proteome</keyword>
<gene>
    <name evidence="1" type="ORF">WN55_02313</name>
</gene>
<protein>
    <submittedName>
        <fullName evidence="1">Uncharacterized protein</fullName>
    </submittedName>
</protein>
<reference evidence="1 2" key="1">
    <citation type="submission" date="2015-07" db="EMBL/GenBank/DDBJ databases">
        <title>The genome of Dufourea novaeangliae.</title>
        <authorList>
            <person name="Pan H."/>
            <person name="Kapheim K."/>
        </authorList>
    </citation>
    <scope>NUCLEOTIDE SEQUENCE [LARGE SCALE GENOMIC DNA]</scope>
    <source>
        <strain evidence="1">0120121106</strain>
        <tissue evidence="1">Whole body</tissue>
    </source>
</reference>
<name>A0A154PHD1_DUFNO</name>
<evidence type="ECO:0000313" key="1">
    <source>
        <dbReference type="EMBL" id="KZC11222.1"/>
    </source>
</evidence>
<evidence type="ECO:0000313" key="2">
    <source>
        <dbReference type="Proteomes" id="UP000076502"/>
    </source>
</evidence>
<dbReference type="Proteomes" id="UP000076502">
    <property type="component" value="Unassembled WGS sequence"/>
</dbReference>
<proteinExistence type="predicted"/>
<dbReference type="AlphaFoldDB" id="A0A154PHD1"/>
<dbReference type="EMBL" id="KQ434905">
    <property type="protein sequence ID" value="KZC11222.1"/>
    <property type="molecule type" value="Genomic_DNA"/>
</dbReference>